<feature type="transmembrane region" description="Helical" evidence="5">
    <location>
        <begin position="12"/>
        <end position="34"/>
    </location>
</feature>
<keyword evidence="3 5" id="KW-1133">Transmembrane helix</keyword>
<feature type="transmembrane region" description="Helical" evidence="5">
    <location>
        <begin position="72"/>
        <end position="94"/>
    </location>
</feature>
<organism evidence="7 8">
    <name type="scientific">Halobaculum gomorrense</name>
    <dbReference type="NCBI Taxonomy" id="43928"/>
    <lineage>
        <taxon>Archaea</taxon>
        <taxon>Methanobacteriati</taxon>
        <taxon>Methanobacteriota</taxon>
        <taxon>Stenosarchaea group</taxon>
        <taxon>Halobacteria</taxon>
        <taxon>Halobacteriales</taxon>
        <taxon>Haloferacaceae</taxon>
        <taxon>Halobaculum</taxon>
    </lineage>
</organism>
<accession>A0A1M5SIS4</accession>
<dbReference type="PANTHER" id="PTHR32322:SF2">
    <property type="entry name" value="EAMA DOMAIN-CONTAINING PROTEIN"/>
    <property type="match status" value="1"/>
</dbReference>
<dbReference type="GO" id="GO:0016020">
    <property type="term" value="C:membrane"/>
    <property type="evidence" value="ECO:0007669"/>
    <property type="project" value="UniProtKB-SubCell"/>
</dbReference>
<evidence type="ECO:0000256" key="4">
    <source>
        <dbReference type="ARBA" id="ARBA00023136"/>
    </source>
</evidence>
<keyword evidence="8" id="KW-1185">Reference proteome</keyword>
<evidence type="ECO:0000313" key="8">
    <source>
        <dbReference type="Proteomes" id="UP000184357"/>
    </source>
</evidence>
<dbReference type="STRING" id="43928.SAMN05443636_2483"/>
<feature type="transmembrane region" description="Helical" evidence="5">
    <location>
        <begin position="223"/>
        <end position="244"/>
    </location>
</feature>
<evidence type="ECO:0000256" key="2">
    <source>
        <dbReference type="ARBA" id="ARBA00022692"/>
    </source>
</evidence>
<feature type="transmembrane region" description="Helical" evidence="5">
    <location>
        <begin position="279"/>
        <end position="295"/>
    </location>
</feature>
<feature type="transmembrane region" description="Helical" evidence="5">
    <location>
        <begin position="159"/>
        <end position="181"/>
    </location>
</feature>
<evidence type="ECO:0000259" key="6">
    <source>
        <dbReference type="Pfam" id="PF00892"/>
    </source>
</evidence>
<feature type="transmembrane region" description="Helical" evidence="5">
    <location>
        <begin position="40"/>
        <end position="60"/>
    </location>
</feature>
<evidence type="ECO:0000256" key="1">
    <source>
        <dbReference type="ARBA" id="ARBA00004141"/>
    </source>
</evidence>
<feature type="transmembrane region" description="Helical" evidence="5">
    <location>
        <begin position="256"/>
        <end position="273"/>
    </location>
</feature>
<comment type="subcellular location">
    <subcellularLocation>
        <location evidence="1">Membrane</location>
        <topology evidence="1">Multi-pass membrane protein</topology>
    </subcellularLocation>
</comment>
<feature type="transmembrane region" description="Helical" evidence="5">
    <location>
        <begin position="129"/>
        <end position="147"/>
    </location>
</feature>
<keyword evidence="4 5" id="KW-0472">Membrane</keyword>
<feature type="transmembrane region" description="Helical" evidence="5">
    <location>
        <begin position="100"/>
        <end position="122"/>
    </location>
</feature>
<evidence type="ECO:0000256" key="3">
    <source>
        <dbReference type="ARBA" id="ARBA00022989"/>
    </source>
</evidence>
<keyword evidence="2 5" id="KW-0812">Transmembrane</keyword>
<dbReference type="InterPro" id="IPR037185">
    <property type="entry name" value="EmrE-like"/>
</dbReference>
<reference evidence="7 8" key="1">
    <citation type="submission" date="2016-11" db="EMBL/GenBank/DDBJ databases">
        <authorList>
            <person name="Jaros S."/>
            <person name="Januszkiewicz K."/>
            <person name="Wedrychowicz H."/>
        </authorList>
    </citation>
    <scope>NUCLEOTIDE SEQUENCE [LARGE SCALE GENOMIC DNA]</scope>
    <source>
        <strain evidence="7 8">DSM 9297</strain>
    </source>
</reference>
<feature type="domain" description="EamA" evidence="6">
    <location>
        <begin position="159"/>
        <end position="295"/>
    </location>
</feature>
<evidence type="ECO:0000256" key="5">
    <source>
        <dbReference type="SAM" id="Phobius"/>
    </source>
</evidence>
<gene>
    <name evidence="7" type="ORF">SAMN05443636_2483</name>
</gene>
<sequence>MERESPVSSLRNAALFLALGICWGGSFPAIEIALVELRPLLLGAYRFDVGALVALAYVFWRADDPYPRGRSDWGAVAVAALLFVVANIAFLAYGQRYTTGGVAAIVYSLNPILTTFFTVWLLGEGSLDFRGYVGVVLGVVGVGLVAQPSPSDLAGDTTIGVALVFVAAVAVSFGSVATRWLDPQSDALPRTAWEMGFGAIVLHVLSVAAGEPQPLPTALSAEVLGSLLFLGVFGSAVGFGIYFGLLDLLGPFEINLVSYVVPVVATVAGVVILSEPVTPLTVGGFLVVVAGFALVKREAIRRAVDGSSW</sequence>
<feature type="domain" description="EamA" evidence="6">
    <location>
        <begin position="14"/>
        <end position="145"/>
    </location>
</feature>
<dbReference type="Pfam" id="PF00892">
    <property type="entry name" value="EamA"/>
    <property type="match status" value="2"/>
</dbReference>
<dbReference type="AlphaFoldDB" id="A0A1M5SIS4"/>
<protein>
    <submittedName>
        <fullName evidence="7">Permease of the drug/metabolite transporter (DMT) superfamily</fullName>
    </submittedName>
</protein>
<dbReference type="Gene3D" id="1.10.3730.20">
    <property type="match status" value="1"/>
</dbReference>
<dbReference type="PANTHER" id="PTHR32322">
    <property type="entry name" value="INNER MEMBRANE TRANSPORTER"/>
    <property type="match status" value="1"/>
</dbReference>
<name>A0A1M5SIS4_9EURY</name>
<proteinExistence type="predicted"/>
<dbReference type="InterPro" id="IPR000620">
    <property type="entry name" value="EamA_dom"/>
</dbReference>
<evidence type="ECO:0000313" key="7">
    <source>
        <dbReference type="EMBL" id="SHH38492.1"/>
    </source>
</evidence>
<dbReference type="Proteomes" id="UP000184357">
    <property type="component" value="Unassembled WGS sequence"/>
</dbReference>
<dbReference type="InterPro" id="IPR050638">
    <property type="entry name" value="AA-Vitamin_Transporters"/>
</dbReference>
<dbReference type="EMBL" id="FQWV01000006">
    <property type="protein sequence ID" value="SHH38492.1"/>
    <property type="molecule type" value="Genomic_DNA"/>
</dbReference>
<feature type="transmembrane region" description="Helical" evidence="5">
    <location>
        <begin position="193"/>
        <end position="211"/>
    </location>
</feature>
<dbReference type="SUPFAM" id="SSF103481">
    <property type="entry name" value="Multidrug resistance efflux transporter EmrE"/>
    <property type="match status" value="2"/>
</dbReference>